<dbReference type="Proteomes" id="UP000001803">
    <property type="component" value="Chromosome"/>
</dbReference>
<keyword evidence="10" id="KW-1185">Reference proteome</keyword>
<evidence type="ECO:0000256" key="2">
    <source>
        <dbReference type="ARBA" id="ARBA00022741"/>
    </source>
</evidence>
<protein>
    <recommendedName>
        <fullName evidence="4 5">Cell division protein FtsZ</fullName>
    </recommendedName>
</protein>
<organism evidence="9 10">
    <name type="scientific">Brachyspira hyodysenteriae (strain ATCC 49526 / WA1)</name>
    <dbReference type="NCBI Taxonomy" id="565034"/>
    <lineage>
        <taxon>Bacteria</taxon>
        <taxon>Pseudomonadati</taxon>
        <taxon>Spirochaetota</taxon>
        <taxon>Spirochaetia</taxon>
        <taxon>Brachyspirales</taxon>
        <taxon>Brachyspiraceae</taxon>
        <taxon>Brachyspira</taxon>
    </lineage>
</organism>
<keyword evidence="4 9" id="KW-0132">Cell division</keyword>
<dbReference type="GO" id="GO:0005737">
    <property type="term" value="C:cytoplasm"/>
    <property type="evidence" value="ECO:0007669"/>
    <property type="project" value="UniProtKB-SubCell"/>
</dbReference>
<dbReference type="GO" id="GO:0005525">
    <property type="term" value="F:GTP binding"/>
    <property type="evidence" value="ECO:0007669"/>
    <property type="project" value="UniProtKB-UniRule"/>
</dbReference>
<dbReference type="InterPro" id="IPR008280">
    <property type="entry name" value="Tub_FtsZ_C"/>
</dbReference>
<dbReference type="GO" id="GO:0051258">
    <property type="term" value="P:protein polymerization"/>
    <property type="evidence" value="ECO:0007669"/>
    <property type="project" value="UniProtKB-UniRule"/>
</dbReference>
<dbReference type="STRING" id="565034.BHWA1_00967"/>
<feature type="domain" description="Tubulin/FtsZ GTPase" evidence="7">
    <location>
        <begin position="58"/>
        <end position="251"/>
    </location>
</feature>
<sequence>MKYVYYKFIFNLNEFKLEIYYIARGAAMNPNYRIQLADNMKGSEKMAFNNDSSSLDTVIKVIGVGNGGCNAVNRMIEEGLKDVDFIAMNTDAQALSRSNAPTRIVLGDRVTQGLGAGTDPEKGAEAAREDIANIEEVVSGANLVFIASSFGGGTGTGASPVVAEAAKKAGALTIGVVTKPFEYEGKLKMSRAESGIDKMLSVVDSLIIIPNENLYDMVDMDDYSYEEALSVVDDILRQGVQGISDIITQTGFINVDFADVKTMISLSNGRAHLGIGVGKGDDRLQKAITNAFENPLLDVSSIKNARGILANIVCPKDFAMKEYREASKIINNYANDNANIKIGVCPKEDIKDEIIVTIVATGFDANSKNDSENKDVDSHANDIINKSVTDNKKDEVINNNSNSSNDAVTNKVESPAVENKVEEKNNDKKEENIQNNKSEINKVEINEKIIAESKTVSKNAAENISEIDNINTIVKEPEEEKEVELESVQSKAEVNEISKSEAENIKTAEKAVEKETIAVEEEKEEVKENVLTSNKNDVQETKEYKFENNIRNLKKPLIAKANRFIEEEDKANITNEENNNYNANVMETFNRTIVNNNSEYTHRYETKNSTINSRAVEKISEEMRFEDEEKHNNPHSDYHKRPFDIVSDDYMDKHNKMGSKMSIFGETSTVDNDLEKPAFLRRQIQARNTMR</sequence>
<evidence type="ECO:0000256" key="1">
    <source>
        <dbReference type="ARBA" id="ARBA00009690"/>
    </source>
</evidence>
<dbReference type="GO" id="GO:0043093">
    <property type="term" value="P:FtsZ-dependent cytokinesis"/>
    <property type="evidence" value="ECO:0007669"/>
    <property type="project" value="UniProtKB-UniRule"/>
</dbReference>
<dbReference type="SMART" id="SM00865">
    <property type="entry name" value="Tubulin_C"/>
    <property type="match status" value="1"/>
</dbReference>
<dbReference type="Gene3D" id="3.30.1330.20">
    <property type="entry name" value="Tubulin/FtsZ, C-terminal domain"/>
    <property type="match status" value="1"/>
</dbReference>
<feature type="domain" description="Tubulin/FtsZ 2-layer sandwich" evidence="8">
    <location>
        <begin position="253"/>
        <end position="372"/>
    </location>
</feature>
<dbReference type="GO" id="GO:0000917">
    <property type="term" value="P:division septum assembly"/>
    <property type="evidence" value="ECO:0007669"/>
    <property type="project" value="UniProtKB-KW"/>
</dbReference>
<evidence type="ECO:0000256" key="6">
    <source>
        <dbReference type="SAM" id="MobiDB-lite"/>
    </source>
</evidence>
<keyword evidence="4" id="KW-0963">Cytoplasm</keyword>
<dbReference type="KEGG" id="bhy:BHWA1_00967"/>
<dbReference type="GO" id="GO:0003924">
    <property type="term" value="F:GTPase activity"/>
    <property type="evidence" value="ECO:0007669"/>
    <property type="project" value="UniProtKB-UniRule"/>
</dbReference>
<keyword evidence="3 4" id="KW-0342">GTP-binding</keyword>
<feature type="binding site" evidence="4">
    <location>
        <position position="188"/>
    </location>
    <ligand>
        <name>GTP</name>
        <dbReference type="ChEBI" id="CHEBI:37565"/>
    </ligand>
</feature>
<proteinExistence type="inferred from homology"/>
<evidence type="ECO:0000259" key="7">
    <source>
        <dbReference type="SMART" id="SM00864"/>
    </source>
</evidence>
<accession>A0A3B6VA43</accession>
<evidence type="ECO:0000313" key="9">
    <source>
        <dbReference type="EMBL" id="ACN83450.1"/>
    </source>
</evidence>
<keyword evidence="2 4" id="KW-0547">Nucleotide-binding</keyword>
<dbReference type="PANTHER" id="PTHR30314:SF3">
    <property type="entry name" value="MITOCHONDRIAL DIVISION PROTEIN FSZA"/>
    <property type="match status" value="1"/>
</dbReference>
<dbReference type="PRINTS" id="PR00423">
    <property type="entry name" value="CELLDVISFTSZ"/>
</dbReference>
<name>A0A3B6VA43_BRAHW</name>
<dbReference type="HAMAP" id="MF_00909">
    <property type="entry name" value="FtsZ"/>
    <property type="match status" value="1"/>
</dbReference>
<dbReference type="FunFam" id="3.40.50.1440:FF:000001">
    <property type="entry name" value="Cell division protein FtsZ"/>
    <property type="match status" value="1"/>
</dbReference>
<feature type="region of interest" description="Disordered" evidence="6">
    <location>
        <begin position="386"/>
        <end position="434"/>
    </location>
</feature>
<feature type="binding site" evidence="4">
    <location>
        <position position="233"/>
    </location>
    <ligand>
        <name>GTP</name>
        <dbReference type="ChEBI" id="CHEBI:37565"/>
    </ligand>
</feature>
<feature type="binding site" evidence="4">
    <location>
        <begin position="153"/>
        <end position="155"/>
    </location>
    <ligand>
        <name>GTP</name>
        <dbReference type="ChEBI" id="CHEBI:37565"/>
    </ligand>
</feature>
<evidence type="ECO:0000259" key="8">
    <source>
        <dbReference type="SMART" id="SM00865"/>
    </source>
</evidence>
<feature type="compositionally biased region" description="Polar residues" evidence="6">
    <location>
        <begin position="397"/>
        <end position="412"/>
    </location>
</feature>
<comment type="similarity">
    <text evidence="1 4">Belongs to the FtsZ family.</text>
</comment>
<dbReference type="InterPro" id="IPR024757">
    <property type="entry name" value="FtsZ_C"/>
</dbReference>
<dbReference type="SUPFAM" id="SSF55307">
    <property type="entry name" value="Tubulin C-terminal domain-like"/>
    <property type="match status" value="1"/>
</dbReference>
<dbReference type="GO" id="GO:0032153">
    <property type="term" value="C:cell division site"/>
    <property type="evidence" value="ECO:0007669"/>
    <property type="project" value="UniProtKB-UniRule"/>
</dbReference>
<dbReference type="NCBIfam" id="TIGR00065">
    <property type="entry name" value="ftsZ"/>
    <property type="match status" value="1"/>
</dbReference>
<feature type="compositionally biased region" description="Basic and acidic residues" evidence="6">
    <location>
        <begin position="419"/>
        <end position="432"/>
    </location>
</feature>
<gene>
    <name evidence="4 9" type="primary">ftsZ</name>
    <name evidence="9" type="ordered locus">BHWA1_00967</name>
</gene>
<evidence type="ECO:0000256" key="3">
    <source>
        <dbReference type="ARBA" id="ARBA00023134"/>
    </source>
</evidence>
<dbReference type="InterPro" id="IPR037103">
    <property type="entry name" value="Tubulin/FtsZ-like_C"/>
</dbReference>
<comment type="subunit">
    <text evidence="4">Homodimer. Polymerizes to form a dynamic ring structure in a strictly GTP-dependent manner. Interacts directly with several other division proteins.</text>
</comment>
<evidence type="ECO:0000256" key="5">
    <source>
        <dbReference type="NCBIfam" id="TIGR00065"/>
    </source>
</evidence>
<dbReference type="InterPro" id="IPR000158">
    <property type="entry name" value="Cell_div_FtsZ"/>
</dbReference>
<feature type="binding site" evidence="4">
    <location>
        <position position="184"/>
    </location>
    <ligand>
        <name>GTP</name>
        <dbReference type="ChEBI" id="CHEBI:37565"/>
    </ligand>
</feature>
<dbReference type="InterPro" id="IPR018316">
    <property type="entry name" value="Tubulin/FtsZ_2-layer-sand-dom"/>
</dbReference>
<dbReference type="InterPro" id="IPR045061">
    <property type="entry name" value="FtsZ/CetZ"/>
</dbReference>
<dbReference type="CDD" id="cd02201">
    <property type="entry name" value="FtsZ_type1"/>
    <property type="match status" value="1"/>
</dbReference>
<dbReference type="SMART" id="SM00864">
    <property type="entry name" value="Tubulin"/>
    <property type="match status" value="1"/>
</dbReference>
<dbReference type="AlphaFoldDB" id="A0A3B6VA43"/>
<dbReference type="Pfam" id="PF12327">
    <property type="entry name" value="FtsZ_C"/>
    <property type="match status" value="1"/>
</dbReference>
<dbReference type="InterPro" id="IPR036525">
    <property type="entry name" value="Tubulin/FtsZ_GTPase_sf"/>
</dbReference>
<dbReference type="SUPFAM" id="SSF52490">
    <property type="entry name" value="Tubulin nucleotide-binding domain-like"/>
    <property type="match status" value="1"/>
</dbReference>
<keyword evidence="4" id="KW-0131">Cell cycle</keyword>
<keyword evidence="4" id="KW-0717">Septation</keyword>
<comment type="subcellular location">
    <subcellularLocation>
        <location evidence="4">Cytoplasm</location>
    </subcellularLocation>
    <text evidence="4">Assembles at midcell at the inner surface of the cytoplasmic membrane.</text>
</comment>
<dbReference type="InterPro" id="IPR003008">
    <property type="entry name" value="Tubulin_FtsZ_GTPase"/>
</dbReference>
<evidence type="ECO:0000313" key="10">
    <source>
        <dbReference type="Proteomes" id="UP000001803"/>
    </source>
</evidence>
<dbReference type="PANTHER" id="PTHR30314">
    <property type="entry name" value="CELL DIVISION PROTEIN FTSZ-RELATED"/>
    <property type="match status" value="1"/>
</dbReference>
<evidence type="ECO:0000256" key="4">
    <source>
        <dbReference type="HAMAP-Rule" id="MF_00909"/>
    </source>
</evidence>
<dbReference type="Gene3D" id="3.40.50.1440">
    <property type="entry name" value="Tubulin/FtsZ, GTPase domain"/>
    <property type="match status" value="1"/>
</dbReference>
<dbReference type="EMBL" id="CP001357">
    <property type="protein sequence ID" value="ACN83450.1"/>
    <property type="molecule type" value="Genomic_DNA"/>
</dbReference>
<comment type="caution">
    <text evidence="4">Lacks conserved residue(s) required for the propagation of feature annotation.</text>
</comment>
<comment type="function">
    <text evidence="4">Essential cell division protein that forms a contractile ring structure (Z ring) at the future cell division site. The regulation of the ring assembly controls the timing and the location of cell division. One of the functions of the FtsZ ring is to recruit other cell division proteins to the septum to produce a new cell wall between the dividing cells. Binds GTP and shows GTPase activity.</text>
</comment>
<reference evidence="9 10" key="1">
    <citation type="journal article" date="2009" name="PLoS ONE">
        <title>Genome sequence of the pathogenic intestinal spirochete Brachyspira hyodysenteriae reveals adaptations to its lifestyle in the porcine large intestine.</title>
        <authorList>
            <person name="Bellgard M.I."/>
            <person name="Wanchanthuek P."/>
            <person name="La T."/>
            <person name="Ryan K."/>
            <person name="Moolhuijzen P."/>
            <person name="Albertyn Z."/>
            <person name="Shaban B."/>
            <person name="Motro Y."/>
            <person name="Dunn D.S."/>
            <person name="Schibeci D."/>
            <person name="Hunter A."/>
            <person name="Barrero R."/>
            <person name="Phillips N.D."/>
            <person name="Hampson D.J."/>
        </authorList>
    </citation>
    <scope>NUCLEOTIDE SEQUENCE [LARGE SCALE GENOMIC DNA]</scope>
    <source>
        <strain evidence="10">ATCC 49526 / WA1</strain>
    </source>
</reference>
<dbReference type="Pfam" id="PF00091">
    <property type="entry name" value="Tubulin"/>
    <property type="match status" value="1"/>
</dbReference>